<sequence length="131" mass="14831">MLGLYQNFDMEQRQKSPATGISVAVGFWEDAVMNNIDDEHERLVEHFREESEEFQNHQETPVSESSRTDMSAWSCKSCNQELTSELAILCREAIKGDLKEIRAEVLAEAAEADSVCAPVDHMRRSVLLKEG</sequence>
<dbReference type="EMBL" id="KI658646">
    <property type="protein sequence ID" value="ETN81695.1"/>
    <property type="molecule type" value="Genomic_DNA"/>
</dbReference>
<keyword evidence="3" id="KW-1185">Reference proteome</keyword>
<organism evidence="2 3">
    <name type="scientific">Necator americanus</name>
    <name type="common">Human hookworm</name>
    <dbReference type="NCBI Taxonomy" id="51031"/>
    <lineage>
        <taxon>Eukaryota</taxon>
        <taxon>Metazoa</taxon>
        <taxon>Ecdysozoa</taxon>
        <taxon>Nematoda</taxon>
        <taxon>Chromadorea</taxon>
        <taxon>Rhabditida</taxon>
        <taxon>Rhabditina</taxon>
        <taxon>Rhabditomorpha</taxon>
        <taxon>Strongyloidea</taxon>
        <taxon>Ancylostomatidae</taxon>
        <taxon>Bunostominae</taxon>
        <taxon>Necator</taxon>
    </lineage>
</organism>
<reference evidence="3" key="1">
    <citation type="journal article" date="2014" name="Nat. Genet.">
        <title>Genome of the human hookworm Necator americanus.</title>
        <authorList>
            <person name="Tang Y.T."/>
            <person name="Gao X."/>
            <person name="Rosa B.A."/>
            <person name="Abubucker S."/>
            <person name="Hallsworth-Pepin K."/>
            <person name="Martin J."/>
            <person name="Tyagi R."/>
            <person name="Heizer E."/>
            <person name="Zhang X."/>
            <person name="Bhonagiri-Palsikar V."/>
            <person name="Minx P."/>
            <person name="Warren W.C."/>
            <person name="Wang Q."/>
            <person name="Zhan B."/>
            <person name="Hotez P.J."/>
            <person name="Sternberg P.W."/>
            <person name="Dougall A."/>
            <person name="Gaze S.T."/>
            <person name="Mulvenna J."/>
            <person name="Sotillo J."/>
            <person name="Ranganathan S."/>
            <person name="Rabelo E.M."/>
            <person name="Wilson R.K."/>
            <person name="Felgner P.L."/>
            <person name="Bethony J."/>
            <person name="Hawdon J.M."/>
            <person name="Gasser R.B."/>
            <person name="Loukas A."/>
            <person name="Mitreva M."/>
        </authorList>
    </citation>
    <scope>NUCLEOTIDE SEQUENCE [LARGE SCALE GENOMIC DNA]</scope>
</reference>
<gene>
    <name evidence="2" type="ORF">NECAME_08320</name>
</gene>
<feature type="region of interest" description="Disordered" evidence="1">
    <location>
        <begin position="48"/>
        <end position="69"/>
    </location>
</feature>
<name>W2THY8_NECAM</name>
<evidence type="ECO:0000313" key="2">
    <source>
        <dbReference type="EMBL" id="ETN81695.1"/>
    </source>
</evidence>
<dbReference type="Proteomes" id="UP000053676">
    <property type="component" value="Unassembled WGS sequence"/>
</dbReference>
<proteinExistence type="predicted"/>
<evidence type="ECO:0000256" key="1">
    <source>
        <dbReference type="SAM" id="MobiDB-lite"/>
    </source>
</evidence>
<dbReference type="AlphaFoldDB" id="W2THY8"/>
<feature type="compositionally biased region" description="Polar residues" evidence="1">
    <location>
        <begin position="57"/>
        <end position="69"/>
    </location>
</feature>
<dbReference type="KEGG" id="nai:NECAME_08320"/>
<accession>W2THY8</accession>
<evidence type="ECO:0000313" key="3">
    <source>
        <dbReference type="Proteomes" id="UP000053676"/>
    </source>
</evidence>
<protein>
    <submittedName>
        <fullName evidence="2">Uncharacterized protein</fullName>
    </submittedName>
</protein>